<sequence length="109" mass="12176">MIKPQNKKVLSNYSNKVGCPSDEVRSAEQGSDFSDYQRVIPVAAGQIMVASKVNSSKLDGKQEMERLSAQSKIFISEQDFLFEQAMESLANASIRTVGPDWQALRSYRL</sequence>
<accession>A0ABZ0IPW0</accession>
<dbReference type="EMBL" id="CP136051">
    <property type="protein sequence ID" value="WOK07024.1"/>
    <property type="molecule type" value="Genomic_DNA"/>
</dbReference>
<evidence type="ECO:0000313" key="2">
    <source>
        <dbReference type="Proteomes" id="UP001302349"/>
    </source>
</evidence>
<protein>
    <submittedName>
        <fullName evidence="1">Uncharacterized protein</fullName>
    </submittedName>
</protein>
<organism evidence="1 2">
    <name type="scientific">Imperialibacter roseus</name>
    <dbReference type="NCBI Taxonomy" id="1324217"/>
    <lineage>
        <taxon>Bacteria</taxon>
        <taxon>Pseudomonadati</taxon>
        <taxon>Bacteroidota</taxon>
        <taxon>Cytophagia</taxon>
        <taxon>Cytophagales</taxon>
        <taxon>Flammeovirgaceae</taxon>
        <taxon>Imperialibacter</taxon>
    </lineage>
</organism>
<evidence type="ECO:0000313" key="1">
    <source>
        <dbReference type="EMBL" id="WOK07024.1"/>
    </source>
</evidence>
<keyword evidence="2" id="KW-1185">Reference proteome</keyword>
<dbReference type="Proteomes" id="UP001302349">
    <property type="component" value="Chromosome"/>
</dbReference>
<gene>
    <name evidence="1" type="ORF">RT717_00110</name>
</gene>
<dbReference type="RefSeq" id="WP_317489713.1">
    <property type="nucleotide sequence ID" value="NZ_CP136051.1"/>
</dbReference>
<proteinExistence type="predicted"/>
<name>A0ABZ0IPW0_9BACT</name>
<reference evidence="1 2" key="1">
    <citation type="journal article" date="2023" name="Microbiol. Resour. Announc.">
        <title>Complete Genome Sequence of Imperialibacter roseus strain P4T.</title>
        <authorList>
            <person name="Tizabi D.R."/>
            <person name="Bachvaroff T."/>
            <person name="Hill R.T."/>
        </authorList>
    </citation>
    <scope>NUCLEOTIDE SEQUENCE [LARGE SCALE GENOMIC DNA]</scope>
    <source>
        <strain evidence="1 2">P4T</strain>
    </source>
</reference>